<dbReference type="InterPro" id="IPR003839">
    <property type="entry name" value="7TM_GPCR_serpentine_rcpt_Sru"/>
</dbReference>
<dbReference type="Proteomes" id="UP000008549">
    <property type="component" value="Unassembled WGS sequence"/>
</dbReference>
<evidence type="ECO:0000313" key="2">
    <source>
        <dbReference type="EMBL" id="CAP37441.1"/>
    </source>
</evidence>
<keyword evidence="1" id="KW-0472">Membrane</keyword>
<dbReference type="CTD" id="8588566"/>
<proteinExistence type="predicted"/>
<keyword evidence="1" id="KW-0812">Transmembrane</keyword>
<dbReference type="HOGENOM" id="CLU_1911820_0_0_1"/>
<keyword evidence="3" id="KW-1185">Reference proteome</keyword>
<dbReference type="PANTHER" id="PTHR47516:SF1">
    <property type="entry name" value="SERPENTINE RECEPTOR, CLASS T-RELATED"/>
    <property type="match status" value="1"/>
</dbReference>
<reference evidence="2 3" key="1">
    <citation type="journal article" date="2003" name="PLoS Biol.">
        <title>The genome sequence of Caenorhabditis briggsae: a platform for comparative genomics.</title>
        <authorList>
            <person name="Stein L.D."/>
            <person name="Bao Z."/>
            <person name="Blasiar D."/>
            <person name="Blumenthal T."/>
            <person name="Brent M.R."/>
            <person name="Chen N."/>
            <person name="Chinwalla A."/>
            <person name="Clarke L."/>
            <person name="Clee C."/>
            <person name="Coghlan A."/>
            <person name="Coulson A."/>
            <person name="D'Eustachio P."/>
            <person name="Fitch D.H."/>
            <person name="Fulton L.A."/>
            <person name="Fulton R.E."/>
            <person name="Griffiths-Jones S."/>
            <person name="Harris T.W."/>
            <person name="Hillier L.W."/>
            <person name="Kamath R."/>
            <person name="Kuwabara P.E."/>
            <person name="Mardis E.R."/>
            <person name="Marra M.A."/>
            <person name="Miner T.L."/>
            <person name="Minx P."/>
            <person name="Mullikin J.C."/>
            <person name="Plumb R.W."/>
            <person name="Rogers J."/>
            <person name="Schein J.E."/>
            <person name="Sohrmann M."/>
            <person name="Spieth J."/>
            <person name="Stajich J.E."/>
            <person name="Wei C."/>
            <person name="Willey D."/>
            <person name="Wilson R.K."/>
            <person name="Durbin R."/>
            <person name="Waterston R.H."/>
        </authorList>
    </citation>
    <scope>NUCLEOTIDE SEQUENCE [LARGE SCALE GENOMIC DNA]</scope>
    <source>
        <strain evidence="2 3">AF16</strain>
    </source>
</reference>
<feature type="transmembrane region" description="Helical" evidence="1">
    <location>
        <begin position="83"/>
        <end position="101"/>
    </location>
</feature>
<sequence length="156" mass="18412">MGMEEHLGNYEWEIVQGVIKNLPKGTQFLIPIIFLISAILSYFRYIQPMSCFQQKPPFPFGSILIAPISMNGATPLYKILENIIYPFIPSILVILTILIFWKLRQIKLLSAFHRNQKLDFKGEKNAIYHYDFDHSSIDFFGNFDFFRIFKLSNRFY</sequence>
<dbReference type="GeneID" id="8588566"/>
<dbReference type="InParanoid" id="A8XXS2"/>
<gene>
    <name evidence="2" type="ORF">CBG20428</name>
    <name evidence="2" type="ORF">CBG_20428</name>
</gene>
<keyword evidence="1" id="KW-1133">Transmembrane helix</keyword>
<feature type="transmembrane region" description="Helical" evidence="1">
    <location>
        <begin position="28"/>
        <end position="46"/>
    </location>
</feature>
<protein>
    <submittedName>
        <fullName evidence="2">Protein CBG20428</fullName>
    </submittedName>
</protein>
<organism evidence="2 3">
    <name type="scientific">Caenorhabditis briggsae</name>
    <dbReference type="NCBI Taxonomy" id="6238"/>
    <lineage>
        <taxon>Eukaryota</taxon>
        <taxon>Metazoa</taxon>
        <taxon>Ecdysozoa</taxon>
        <taxon>Nematoda</taxon>
        <taxon>Chromadorea</taxon>
        <taxon>Rhabditida</taxon>
        <taxon>Rhabditina</taxon>
        <taxon>Rhabditomorpha</taxon>
        <taxon>Rhabditoidea</taxon>
        <taxon>Rhabditidae</taxon>
        <taxon>Peloderinae</taxon>
        <taxon>Caenorhabditis</taxon>
    </lineage>
</organism>
<dbReference type="AlphaFoldDB" id="A8XXS2"/>
<dbReference type="RefSeq" id="XP_002646570.1">
    <property type="nucleotide sequence ID" value="XM_002646524.1"/>
</dbReference>
<accession>A8XXS2</accession>
<evidence type="ECO:0000313" key="3">
    <source>
        <dbReference type="Proteomes" id="UP000008549"/>
    </source>
</evidence>
<dbReference type="EMBL" id="HE601396">
    <property type="protein sequence ID" value="CAP37441.1"/>
    <property type="molecule type" value="Genomic_DNA"/>
</dbReference>
<evidence type="ECO:0000256" key="1">
    <source>
        <dbReference type="SAM" id="Phobius"/>
    </source>
</evidence>
<reference evidence="2 3" key="2">
    <citation type="journal article" date="2011" name="PLoS Genet.">
        <title>Caenorhabditis briggsae recombinant inbred line genotypes reveal inter-strain incompatibility and the evolution of recombination.</title>
        <authorList>
            <person name="Ross J.A."/>
            <person name="Koboldt D.C."/>
            <person name="Staisch J.E."/>
            <person name="Chamberlin H.M."/>
            <person name="Gupta B.P."/>
            <person name="Miller R.D."/>
            <person name="Baird S.E."/>
            <person name="Haag E.S."/>
        </authorList>
    </citation>
    <scope>NUCLEOTIDE SEQUENCE [LARGE SCALE GENOMIC DNA]</scope>
    <source>
        <strain evidence="2 3">AF16</strain>
    </source>
</reference>
<dbReference type="PANTHER" id="PTHR47516">
    <property type="entry name" value="SERPENTINE RECEPTOR, CLASS U-RELATED"/>
    <property type="match status" value="1"/>
</dbReference>
<dbReference type="KEGG" id="cbr:CBG_20428"/>
<dbReference type="Pfam" id="PF10322">
    <property type="entry name" value="7TM_GPCR_Sru"/>
    <property type="match status" value="1"/>
</dbReference>
<name>A8XXS2_CAEBR</name>